<dbReference type="InterPro" id="IPR025497">
    <property type="entry name" value="PatA-like_N"/>
</dbReference>
<dbReference type="PANTHER" id="PTHR36304">
    <property type="entry name" value="DOMAIN GTPASE-ACTIVATING PROTEIN, PUTATIVE-RELATED-RELATED"/>
    <property type="match status" value="1"/>
</dbReference>
<name>A0A0B5BCF4_9BACT</name>
<proteinExistence type="predicted"/>
<dbReference type="InterPro" id="IPR037257">
    <property type="entry name" value="T2SS_E_N_sf"/>
</dbReference>
<evidence type="ECO:0000313" key="2">
    <source>
        <dbReference type="EMBL" id="AJE02255.1"/>
    </source>
</evidence>
<evidence type="ECO:0000313" key="3">
    <source>
        <dbReference type="Proteomes" id="UP000057609"/>
    </source>
</evidence>
<reference evidence="2 3" key="1">
    <citation type="journal article" date="2015" name="Genome Announc.">
        <title>Complete Genome of Geobacter pickeringii G13T, a Metal-Reducing Isolate from Sedimentary Kaolin Deposits.</title>
        <authorList>
            <person name="Badalamenti J.P."/>
            <person name="Bond D.R."/>
        </authorList>
    </citation>
    <scope>NUCLEOTIDE SEQUENCE [LARGE SCALE GENOMIC DNA]</scope>
    <source>
        <strain evidence="2 3">G13</strain>
    </source>
</reference>
<dbReference type="SUPFAM" id="SSF160246">
    <property type="entry name" value="EspE N-terminal domain-like"/>
    <property type="match status" value="1"/>
</dbReference>
<feature type="domain" description="PatA-like N-terminal" evidence="1">
    <location>
        <begin position="4"/>
        <end position="82"/>
    </location>
</feature>
<organism evidence="2 3">
    <name type="scientific">Geobacter pickeringii</name>
    <dbReference type="NCBI Taxonomy" id="345632"/>
    <lineage>
        <taxon>Bacteria</taxon>
        <taxon>Pseudomonadati</taxon>
        <taxon>Thermodesulfobacteriota</taxon>
        <taxon>Desulfuromonadia</taxon>
        <taxon>Geobacterales</taxon>
        <taxon>Geobacteraceae</taxon>
        <taxon>Geobacter</taxon>
    </lineage>
</organism>
<dbReference type="Pfam" id="PF14332">
    <property type="entry name" value="DUF4388"/>
    <property type="match status" value="2"/>
</dbReference>
<dbReference type="EMBL" id="CP009788">
    <property type="protein sequence ID" value="AJE02255.1"/>
    <property type="molecule type" value="Genomic_DNA"/>
</dbReference>
<dbReference type="HOGENOM" id="CLU_031961_0_0_7"/>
<dbReference type="RefSeq" id="WP_039739979.1">
    <property type="nucleotide sequence ID" value="NZ_CP009788.1"/>
</dbReference>
<protein>
    <recommendedName>
        <fullName evidence="1">PatA-like N-terminal domain-containing protein</fullName>
    </recommendedName>
</protein>
<dbReference type="STRING" id="345632.GPICK_01680"/>
<dbReference type="Proteomes" id="UP000057609">
    <property type="component" value="Chromosome"/>
</dbReference>
<evidence type="ECO:0000259" key="1">
    <source>
        <dbReference type="Pfam" id="PF14332"/>
    </source>
</evidence>
<feature type="domain" description="PatA-like N-terminal" evidence="1">
    <location>
        <begin position="86"/>
        <end position="171"/>
    </location>
</feature>
<sequence length="589" mass="65086">MSFTGELEHLSIVDVIQLLHATRKSGTLTVKSRKGESQLVFNDGYIISANHFDNSIRVGKILVEAKVIPPETLEQALRDQQEAGENRRPLVATLIEQGHVRKEDAYRGLETLIELTIVEILTWKRGSFTLDVDTFTVSDEYRYFPEKLNQEITLHTENVLMDALRIYDEKKRDGLLVDEELTDELLSPTEDGGEGILLSAEDLGLGNLDALERSIPGVFAGLDDRGPAAAHRRKIEELARALSPKEQEELLAFLDGYAARSRPAEKPALPGATLTVILFSADEFISYCLTTVCRHEGIFVFATNEEQDLDPIIQQFLAKGSVPLLVFDVPAPSDRRFSPAMLGRLRRQKRARFPHVGIIQLAPPADYPFMLQSLEDGIRAVIPRPTGEERRDAFVGDAIQFLHAFPAYLRGYGQELGGLPTARLKTGLAALRQLREPQEVAFSLLHSTAGLLARALTLIVRDGELIAERGIGIRGGDAEEASPPLRFRIPLTRPSLFTDVIEKGSAFFGETADEELKEQLFRAIGAPLHPTVLLLPLRCFGRTISLTYGDFGAGEPSPVPADLLEILAGQGGLVVENVLYRRKRTPPPA</sequence>
<dbReference type="PANTHER" id="PTHR36304:SF4">
    <property type="entry name" value="DUF4388 DOMAIN-CONTAINING PROTEIN"/>
    <property type="match status" value="1"/>
</dbReference>
<dbReference type="OrthoDB" id="5392507at2"/>
<dbReference type="AlphaFoldDB" id="A0A0B5BCF4"/>
<gene>
    <name evidence="2" type="ORF">GPICK_01680</name>
</gene>
<dbReference type="KEGG" id="gpi:GPICK_01680"/>
<accession>A0A0B5BCF4</accession>
<keyword evidence="3" id="KW-1185">Reference proteome</keyword>